<evidence type="ECO:0000313" key="5">
    <source>
        <dbReference type="WBParaSite" id="Pan_g22923.t1"/>
    </source>
</evidence>
<feature type="compositionally biased region" description="Acidic residues" evidence="1">
    <location>
        <begin position="206"/>
        <end position="217"/>
    </location>
</feature>
<protein>
    <submittedName>
        <fullName evidence="5">Cadherin-like domain-containing protein</fullName>
    </submittedName>
</protein>
<sequence>MRRRYGLLTAAFIAVVAVVYAETVLEYVRVPPTTDIEITKTTLKIQPNEASTRFGISNGGFTILTLQPPKDLTITVFDGKLSHEFRLVIGTSRNSYTITYNNIARPIFPYGISNMGITFSVDDFGKVTLVANTHTEVVATITGFAKKVVSMDAITEYQVFNNEKTVALIDIVTPYFYVGEIRTVTPSPTPPTPPPPPPSTSQPTEEVPEAEDDDETTEASKKKKPAVPYAIIGVVIGGVLLSLITLGIGVFVGRKCTKGPPKEDEEESNKTEKKDSTKQEKSSENSGKTKKSKKSKGDKKKPSKAATPTTGVEKLKAKRAAEIEARKNKQNPPPAVKPADNSVMLHRTNLDSNQTWMKDE</sequence>
<evidence type="ECO:0000256" key="3">
    <source>
        <dbReference type="SAM" id="SignalP"/>
    </source>
</evidence>
<feature type="region of interest" description="Disordered" evidence="1">
    <location>
        <begin position="184"/>
        <end position="223"/>
    </location>
</feature>
<keyword evidence="4" id="KW-1185">Reference proteome</keyword>
<dbReference type="AlphaFoldDB" id="A0A7E4VM94"/>
<organism evidence="4 5">
    <name type="scientific">Panagrellus redivivus</name>
    <name type="common">Microworm</name>
    <dbReference type="NCBI Taxonomy" id="6233"/>
    <lineage>
        <taxon>Eukaryota</taxon>
        <taxon>Metazoa</taxon>
        <taxon>Ecdysozoa</taxon>
        <taxon>Nematoda</taxon>
        <taxon>Chromadorea</taxon>
        <taxon>Rhabditida</taxon>
        <taxon>Tylenchina</taxon>
        <taxon>Panagrolaimomorpha</taxon>
        <taxon>Panagrolaimoidea</taxon>
        <taxon>Panagrolaimidae</taxon>
        <taxon>Panagrellus</taxon>
    </lineage>
</organism>
<proteinExistence type="predicted"/>
<evidence type="ECO:0000256" key="2">
    <source>
        <dbReference type="SAM" id="Phobius"/>
    </source>
</evidence>
<keyword evidence="2" id="KW-0472">Membrane</keyword>
<feature type="region of interest" description="Disordered" evidence="1">
    <location>
        <begin position="255"/>
        <end position="360"/>
    </location>
</feature>
<reference evidence="4" key="1">
    <citation type="journal article" date="2013" name="Genetics">
        <title>The draft genome and transcriptome of Panagrellus redivivus are shaped by the harsh demands of a free-living lifestyle.</title>
        <authorList>
            <person name="Srinivasan J."/>
            <person name="Dillman A.R."/>
            <person name="Macchietto M.G."/>
            <person name="Heikkinen L."/>
            <person name="Lakso M."/>
            <person name="Fracchia K.M."/>
            <person name="Antoshechkin I."/>
            <person name="Mortazavi A."/>
            <person name="Wong G."/>
            <person name="Sternberg P.W."/>
        </authorList>
    </citation>
    <scope>NUCLEOTIDE SEQUENCE [LARGE SCALE GENOMIC DNA]</scope>
    <source>
        <strain evidence="4">MT8872</strain>
    </source>
</reference>
<feature type="transmembrane region" description="Helical" evidence="2">
    <location>
        <begin position="229"/>
        <end position="252"/>
    </location>
</feature>
<keyword evidence="2" id="KW-0812">Transmembrane</keyword>
<dbReference type="Proteomes" id="UP000492821">
    <property type="component" value="Unassembled WGS sequence"/>
</dbReference>
<feature type="compositionally biased region" description="Pro residues" evidence="1">
    <location>
        <begin position="187"/>
        <end position="200"/>
    </location>
</feature>
<dbReference type="WBParaSite" id="Pan_g22923.t1">
    <property type="protein sequence ID" value="Pan_g22923.t1"/>
    <property type="gene ID" value="Pan_g22923"/>
</dbReference>
<feature type="compositionally biased region" description="Basic residues" evidence="1">
    <location>
        <begin position="288"/>
        <end position="303"/>
    </location>
</feature>
<feature type="compositionally biased region" description="Basic and acidic residues" evidence="1">
    <location>
        <begin position="268"/>
        <end position="283"/>
    </location>
</feature>
<feature type="compositionally biased region" description="Basic and acidic residues" evidence="1">
    <location>
        <begin position="313"/>
        <end position="327"/>
    </location>
</feature>
<keyword evidence="3" id="KW-0732">Signal</keyword>
<name>A0A7E4VM94_PANRE</name>
<keyword evidence="2" id="KW-1133">Transmembrane helix</keyword>
<feature type="signal peptide" evidence="3">
    <location>
        <begin position="1"/>
        <end position="21"/>
    </location>
</feature>
<feature type="chain" id="PRO_5028809957" evidence="3">
    <location>
        <begin position="22"/>
        <end position="360"/>
    </location>
</feature>
<accession>A0A7E4VM94</accession>
<evidence type="ECO:0000256" key="1">
    <source>
        <dbReference type="SAM" id="MobiDB-lite"/>
    </source>
</evidence>
<reference evidence="5" key="2">
    <citation type="submission" date="2020-10" db="UniProtKB">
        <authorList>
            <consortium name="WormBaseParasite"/>
        </authorList>
    </citation>
    <scope>IDENTIFICATION</scope>
</reference>
<feature type="compositionally biased region" description="Polar residues" evidence="1">
    <location>
        <begin position="350"/>
        <end position="360"/>
    </location>
</feature>
<evidence type="ECO:0000313" key="4">
    <source>
        <dbReference type="Proteomes" id="UP000492821"/>
    </source>
</evidence>